<keyword evidence="2" id="KW-1185">Reference proteome</keyword>
<comment type="caution">
    <text evidence="1">The sequence shown here is derived from an EMBL/GenBank/DDBJ whole genome shotgun (WGS) entry which is preliminary data.</text>
</comment>
<feature type="non-terminal residue" evidence="1">
    <location>
        <position position="1"/>
    </location>
</feature>
<reference evidence="1 2" key="1">
    <citation type="submission" date="2021-06" db="EMBL/GenBank/DDBJ databases">
        <authorList>
            <person name="Kallberg Y."/>
            <person name="Tangrot J."/>
            <person name="Rosling A."/>
        </authorList>
    </citation>
    <scope>NUCLEOTIDE SEQUENCE [LARGE SCALE GENOMIC DNA]</scope>
    <source>
        <strain evidence="1 2">120-4 pot B 10/14</strain>
    </source>
</reference>
<dbReference type="Proteomes" id="UP000789901">
    <property type="component" value="Unassembled WGS sequence"/>
</dbReference>
<feature type="non-terminal residue" evidence="1">
    <location>
        <position position="115"/>
    </location>
</feature>
<proteinExistence type="predicted"/>
<dbReference type="EMBL" id="CAJVQB010104198">
    <property type="protein sequence ID" value="CAG8851086.1"/>
    <property type="molecule type" value="Genomic_DNA"/>
</dbReference>
<gene>
    <name evidence="1" type="ORF">GMARGA_LOCUS40552</name>
</gene>
<sequence length="115" mass="13567">SQTELKKKQKFVIKFKSKKHCKQDLNGRDYDHEKGQFSFLKEIKKSEVIDMKNKNEFVILRNKLNTYYLHIPIYLFNKKEGGIISLGPGVRLFLTGYNPGEDVVKMIFLDYQDFA</sequence>
<evidence type="ECO:0000313" key="2">
    <source>
        <dbReference type="Proteomes" id="UP000789901"/>
    </source>
</evidence>
<organism evidence="1 2">
    <name type="scientific">Gigaspora margarita</name>
    <dbReference type="NCBI Taxonomy" id="4874"/>
    <lineage>
        <taxon>Eukaryota</taxon>
        <taxon>Fungi</taxon>
        <taxon>Fungi incertae sedis</taxon>
        <taxon>Mucoromycota</taxon>
        <taxon>Glomeromycotina</taxon>
        <taxon>Glomeromycetes</taxon>
        <taxon>Diversisporales</taxon>
        <taxon>Gigasporaceae</taxon>
        <taxon>Gigaspora</taxon>
    </lineage>
</organism>
<evidence type="ECO:0000313" key="1">
    <source>
        <dbReference type="EMBL" id="CAG8851086.1"/>
    </source>
</evidence>
<protein>
    <submittedName>
        <fullName evidence="1">22307_t:CDS:1</fullName>
    </submittedName>
</protein>
<accession>A0ABN7X909</accession>
<name>A0ABN7X909_GIGMA</name>